<organism evidence="8 9">
    <name type="scientific">Tanacetum coccineum</name>
    <dbReference type="NCBI Taxonomy" id="301880"/>
    <lineage>
        <taxon>Eukaryota</taxon>
        <taxon>Viridiplantae</taxon>
        <taxon>Streptophyta</taxon>
        <taxon>Embryophyta</taxon>
        <taxon>Tracheophyta</taxon>
        <taxon>Spermatophyta</taxon>
        <taxon>Magnoliopsida</taxon>
        <taxon>eudicotyledons</taxon>
        <taxon>Gunneridae</taxon>
        <taxon>Pentapetalae</taxon>
        <taxon>asterids</taxon>
        <taxon>campanulids</taxon>
        <taxon>Asterales</taxon>
        <taxon>Asteraceae</taxon>
        <taxon>Asteroideae</taxon>
        <taxon>Anthemideae</taxon>
        <taxon>Anthemidinae</taxon>
        <taxon>Tanacetum</taxon>
    </lineage>
</organism>
<feature type="coiled-coil region" evidence="5">
    <location>
        <begin position="179"/>
        <end position="206"/>
    </location>
</feature>
<dbReference type="SUPFAM" id="SSF47459">
    <property type="entry name" value="HLH, helix-loop-helix DNA-binding domain"/>
    <property type="match status" value="1"/>
</dbReference>
<name>A0ABQ5CKB1_9ASTR</name>
<dbReference type="InterPro" id="IPR036638">
    <property type="entry name" value="HLH_DNA-bd_sf"/>
</dbReference>
<dbReference type="PROSITE" id="PS50888">
    <property type="entry name" value="BHLH"/>
    <property type="match status" value="1"/>
</dbReference>
<dbReference type="Gene3D" id="4.10.280.10">
    <property type="entry name" value="Helix-loop-helix DNA-binding domain"/>
    <property type="match status" value="1"/>
</dbReference>
<sequence>MEPSSWLPELEMQDQGFINQYQMNKAYHPLMDDFSVDSFSSESYTENPSFIDQSFQTRKGVEEQADLKQPSSYKRANTINKKFTPIDQKPKPKLVSDPPNTFTISFGDIKPKDEILSFGDSYGFTEAGSKKVPAMIRNPIQVQDHVLAERKRREKLAQRFISLSSLLPDLKKMDKATVLEDAANYIQELQGRVKELEELSGLKRNNMQESVISAKRSRLSCSDNDGSSSNETNFEESSSTSIPEIEIRTSGCSLLIEIYSRKNCILLVKVLSEMHALGLSVISSSTMPFADTSLLITVVAQKSDDFIMSSTDLVKHLQQAI</sequence>
<dbReference type="InterPro" id="IPR052610">
    <property type="entry name" value="bHLH_transcription_regulator"/>
</dbReference>
<accession>A0ABQ5CKB1</accession>
<evidence type="ECO:0000256" key="3">
    <source>
        <dbReference type="ARBA" id="ARBA00023163"/>
    </source>
</evidence>
<evidence type="ECO:0000256" key="4">
    <source>
        <dbReference type="ARBA" id="ARBA00023242"/>
    </source>
</evidence>
<dbReference type="PANTHER" id="PTHR45959:SF40">
    <property type="entry name" value="MYC-TYPE, BASIC HELIX-LOOP-HELIX (BHLH) DOMAIN-CONTAINING PROTEIN-RELATED"/>
    <property type="match status" value="1"/>
</dbReference>
<dbReference type="EMBL" id="BQNB010014385">
    <property type="protein sequence ID" value="GJT27540.1"/>
    <property type="molecule type" value="Genomic_DNA"/>
</dbReference>
<reference evidence="8" key="2">
    <citation type="submission" date="2022-01" db="EMBL/GenBank/DDBJ databases">
        <authorList>
            <person name="Yamashiro T."/>
            <person name="Shiraishi A."/>
            <person name="Satake H."/>
            <person name="Nakayama K."/>
        </authorList>
    </citation>
    <scope>NUCLEOTIDE SEQUENCE</scope>
</reference>
<feature type="domain" description="BHLH" evidence="7">
    <location>
        <begin position="140"/>
        <end position="189"/>
    </location>
</feature>
<dbReference type="PANTHER" id="PTHR45959">
    <property type="entry name" value="BHLH TRANSCRIPTION FACTOR"/>
    <property type="match status" value="1"/>
</dbReference>
<dbReference type="Pfam" id="PF00010">
    <property type="entry name" value="HLH"/>
    <property type="match status" value="1"/>
</dbReference>
<keyword evidence="4" id="KW-0539">Nucleus</keyword>
<evidence type="ECO:0000313" key="9">
    <source>
        <dbReference type="Proteomes" id="UP001151760"/>
    </source>
</evidence>
<proteinExistence type="predicted"/>
<protein>
    <submittedName>
        <fullName evidence="8">Transcription factor bHLH18-like protein</fullName>
    </submittedName>
</protein>
<comment type="subcellular location">
    <subcellularLocation>
        <location evidence="1">Nucleus</location>
    </subcellularLocation>
</comment>
<feature type="region of interest" description="Disordered" evidence="6">
    <location>
        <begin position="214"/>
        <end position="240"/>
    </location>
</feature>
<keyword evidence="3" id="KW-0804">Transcription</keyword>
<evidence type="ECO:0000256" key="2">
    <source>
        <dbReference type="ARBA" id="ARBA00023015"/>
    </source>
</evidence>
<evidence type="ECO:0000256" key="6">
    <source>
        <dbReference type="SAM" id="MobiDB-lite"/>
    </source>
</evidence>
<dbReference type="InterPro" id="IPR011598">
    <property type="entry name" value="bHLH_dom"/>
</dbReference>
<evidence type="ECO:0000256" key="1">
    <source>
        <dbReference type="ARBA" id="ARBA00004123"/>
    </source>
</evidence>
<dbReference type="Proteomes" id="UP001151760">
    <property type="component" value="Unassembled WGS sequence"/>
</dbReference>
<evidence type="ECO:0000256" key="5">
    <source>
        <dbReference type="SAM" id="Coils"/>
    </source>
</evidence>
<comment type="caution">
    <text evidence="8">The sequence shown here is derived from an EMBL/GenBank/DDBJ whole genome shotgun (WGS) entry which is preliminary data.</text>
</comment>
<keyword evidence="9" id="KW-1185">Reference proteome</keyword>
<evidence type="ECO:0000259" key="7">
    <source>
        <dbReference type="PROSITE" id="PS50888"/>
    </source>
</evidence>
<dbReference type="SMART" id="SM00353">
    <property type="entry name" value="HLH"/>
    <property type="match status" value="1"/>
</dbReference>
<reference evidence="8" key="1">
    <citation type="journal article" date="2022" name="Int. J. Mol. Sci.">
        <title>Draft Genome of Tanacetum Coccineum: Genomic Comparison of Closely Related Tanacetum-Family Plants.</title>
        <authorList>
            <person name="Yamashiro T."/>
            <person name="Shiraishi A."/>
            <person name="Nakayama K."/>
            <person name="Satake H."/>
        </authorList>
    </citation>
    <scope>NUCLEOTIDE SEQUENCE</scope>
</reference>
<keyword evidence="2" id="KW-0805">Transcription regulation</keyword>
<keyword evidence="5" id="KW-0175">Coiled coil</keyword>
<feature type="compositionally biased region" description="Low complexity" evidence="6">
    <location>
        <begin position="227"/>
        <end position="240"/>
    </location>
</feature>
<evidence type="ECO:0000313" key="8">
    <source>
        <dbReference type="EMBL" id="GJT27540.1"/>
    </source>
</evidence>
<gene>
    <name evidence="8" type="ORF">Tco_0907815</name>
</gene>